<proteinExistence type="predicted"/>
<dbReference type="NCBIfam" id="TIGR00026">
    <property type="entry name" value="hi_GC_TIGR00026"/>
    <property type="match status" value="1"/>
</dbReference>
<dbReference type="SUPFAM" id="SSF50475">
    <property type="entry name" value="FMN-binding split barrel"/>
    <property type="match status" value="1"/>
</dbReference>
<dbReference type="Gene3D" id="2.30.110.10">
    <property type="entry name" value="Electron Transport, Fmn-binding Protein, Chain A"/>
    <property type="match status" value="1"/>
</dbReference>
<reference evidence="2" key="1">
    <citation type="journal article" date="2019" name="Int. J. Syst. Evol. Microbiol.">
        <title>The Global Catalogue of Microorganisms (GCM) 10K type strain sequencing project: providing services to taxonomists for standard genome sequencing and annotation.</title>
        <authorList>
            <consortium name="The Broad Institute Genomics Platform"/>
            <consortium name="The Broad Institute Genome Sequencing Center for Infectious Disease"/>
            <person name="Wu L."/>
            <person name="Ma J."/>
        </authorList>
    </citation>
    <scope>NUCLEOTIDE SEQUENCE [LARGE SCALE GENOMIC DNA]</scope>
    <source>
        <strain evidence="2">JCM 14545</strain>
    </source>
</reference>
<sequence>MTALLDGEPQPFVDGGTALRVLEAAGRHSGRPYRTPLGVLTLDGGRYLVSPDANRDWVRNLTANPACGLRAGEVRERLRARRIGGDEAAAAVSAYLSAVRVPWAPAAFPVTPAASTAEIVANLDALAVFRLDAEPGDRS</sequence>
<name>A0ABP5E4P3_9PSEU</name>
<dbReference type="Proteomes" id="UP001501116">
    <property type="component" value="Unassembled WGS sequence"/>
</dbReference>
<accession>A0ABP5E4P3</accession>
<keyword evidence="2" id="KW-1185">Reference proteome</keyword>
<dbReference type="Pfam" id="PF04075">
    <property type="entry name" value="F420H2_quin_red"/>
    <property type="match status" value="1"/>
</dbReference>
<dbReference type="EMBL" id="BAAANN010000057">
    <property type="protein sequence ID" value="GAA1990873.1"/>
    <property type="molecule type" value="Genomic_DNA"/>
</dbReference>
<protein>
    <recommendedName>
        <fullName evidence="3">Deazaflavin-dependent oxidoreductase (Nitroreductase family)</fullName>
    </recommendedName>
</protein>
<organism evidence="1 2">
    <name type="scientific">Amycolatopsis minnesotensis</name>
    <dbReference type="NCBI Taxonomy" id="337894"/>
    <lineage>
        <taxon>Bacteria</taxon>
        <taxon>Bacillati</taxon>
        <taxon>Actinomycetota</taxon>
        <taxon>Actinomycetes</taxon>
        <taxon>Pseudonocardiales</taxon>
        <taxon>Pseudonocardiaceae</taxon>
        <taxon>Amycolatopsis</taxon>
    </lineage>
</organism>
<evidence type="ECO:0008006" key="3">
    <source>
        <dbReference type="Google" id="ProtNLM"/>
    </source>
</evidence>
<evidence type="ECO:0000313" key="1">
    <source>
        <dbReference type="EMBL" id="GAA1990873.1"/>
    </source>
</evidence>
<dbReference type="InterPro" id="IPR012349">
    <property type="entry name" value="Split_barrel_FMN-bd"/>
</dbReference>
<gene>
    <name evidence="1" type="ORF">GCM10009754_81640</name>
</gene>
<comment type="caution">
    <text evidence="1">The sequence shown here is derived from an EMBL/GenBank/DDBJ whole genome shotgun (WGS) entry which is preliminary data.</text>
</comment>
<dbReference type="InterPro" id="IPR004378">
    <property type="entry name" value="F420H2_quin_Rdtase"/>
</dbReference>
<evidence type="ECO:0000313" key="2">
    <source>
        <dbReference type="Proteomes" id="UP001501116"/>
    </source>
</evidence>